<reference evidence="7 8" key="1">
    <citation type="journal article" date="2016" name="Nat. Commun.">
        <title>Thousands of microbial genomes shed light on interconnected biogeochemical processes in an aquifer system.</title>
        <authorList>
            <person name="Anantharaman K."/>
            <person name="Brown C.T."/>
            <person name="Hug L.A."/>
            <person name="Sharon I."/>
            <person name="Castelle C.J."/>
            <person name="Probst A.J."/>
            <person name="Thomas B.C."/>
            <person name="Singh A."/>
            <person name="Wilkins M.J."/>
            <person name="Karaoz U."/>
            <person name="Brodie E.L."/>
            <person name="Williams K.H."/>
            <person name="Hubbard S.S."/>
            <person name="Banfield J.F."/>
        </authorList>
    </citation>
    <scope>NUCLEOTIDE SEQUENCE [LARGE SCALE GENOMIC DNA]</scope>
</reference>
<dbReference type="STRING" id="1817816.A2Y64_01985"/>
<dbReference type="Pfam" id="PF01196">
    <property type="entry name" value="Ribosomal_L17"/>
    <property type="match status" value="1"/>
</dbReference>
<dbReference type="AlphaFoldDB" id="A0A1F5F251"/>
<evidence type="ECO:0000313" key="8">
    <source>
        <dbReference type="Proteomes" id="UP000177187"/>
    </source>
</evidence>
<keyword evidence="2 5" id="KW-0689">Ribosomal protein</keyword>
<dbReference type="EMBL" id="MFAF01000116">
    <property type="protein sequence ID" value="OGD73703.1"/>
    <property type="molecule type" value="Genomic_DNA"/>
</dbReference>
<comment type="caution">
    <text evidence="7">The sequence shown here is derived from an EMBL/GenBank/DDBJ whole genome shotgun (WGS) entry which is preliminary data.</text>
</comment>
<gene>
    <name evidence="7" type="ORF">A2Y64_01985</name>
</gene>
<dbReference type="InterPro" id="IPR036373">
    <property type="entry name" value="Ribosomal_bL17_sf"/>
</dbReference>
<dbReference type="GO" id="GO:0006412">
    <property type="term" value="P:translation"/>
    <property type="evidence" value="ECO:0007669"/>
    <property type="project" value="InterPro"/>
</dbReference>
<dbReference type="InterPro" id="IPR000456">
    <property type="entry name" value="Ribosomal_bL17"/>
</dbReference>
<dbReference type="Gene3D" id="3.90.1030.10">
    <property type="entry name" value="Ribosomal protein L17"/>
    <property type="match status" value="1"/>
</dbReference>
<dbReference type="Proteomes" id="UP000177187">
    <property type="component" value="Unassembled WGS sequence"/>
</dbReference>
<proteinExistence type="inferred from homology"/>
<name>A0A1F5F251_9BACT</name>
<protein>
    <recommendedName>
        <fullName evidence="4 6">50S ribosomal protein L17</fullName>
    </recommendedName>
</protein>
<evidence type="ECO:0000256" key="4">
    <source>
        <dbReference type="ARBA" id="ARBA00035494"/>
    </source>
</evidence>
<organism evidence="7 8">
    <name type="scientific">Candidatus Coatesbacteria bacterium RBG_13_66_14</name>
    <dbReference type="NCBI Taxonomy" id="1817816"/>
    <lineage>
        <taxon>Bacteria</taxon>
        <taxon>Candidatus Coatesiibacteriota</taxon>
    </lineage>
</organism>
<dbReference type="GO" id="GO:0022625">
    <property type="term" value="C:cytosolic large ribosomal subunit"/>
    <property type="evidence" value="ECO:0007669"/>
    <property type="project" value="TreeGrafter"/>
</dbReference>
<dbReference type="PANTHER" id="PTHR14413:SF16">
    <property type="entry name" value="LARGE RIBOSOMAL SUBUNIT PROTEIN BL17M"/>
    <property type="match status" value="1"/>
</dbReference>
<evidence type="ECO:0000256" key="5">
    <source>
        <dbReference type="RuleBase" id="RU000660"/>
    </source>
</evidence>
<accession>A0A1F5F251</accession>
<sequence>MRHKKEGFQFNRPTASRRALLRNLCRSLVRHERIETTHTKAKALKAFADSLFAKSRSSDTAAQRAVFAELGDKKVVKKFFEVVLPRYDERTGGFVRIIPRGYRKGDGAPVSYVELCEMGEDFAKPRVIKLKKKITK</sequence>
<evidence type="ECO:0000256" key="6">
    <source>
        <dbReference type="RuleBase" id="RU000661"/>
    </source>
</evidence>
<comment type="similarity">
    <text evidence="1 5">Belongs to the bacterial ribosomal protein bL17 family.</text>
</comment>
<dbReference type="NCBIfam" id="TIGR00059">
    <property type="entry name" value="L17"/>
    <property type="match status" value="1"/>
</dbReference>
<dbReference type="SUPFAM" id="SSF64263">
    <property type="entry name" value="Prokaryotic ribosomal protein L17"/>
    <property type="match status" value="1"/>
</dbReference>
<evidence type="ECO:0000256" key="2">
    <source>
        <dbReference type="ARBA" id="ARBA00022980"/>
    </source>
</evidence>
<evidence type="ECO:0000313" key="7">
    <source>
        <dbReference type="EMBL" id="OGD73703.1"/>
    </source>
</evidence>
<dbReference type="PANTHER" id="PTHR14413">
    <property type="entry name" value="RIBOSOMAL PROTEIN L17"/>
    <property type="match status" value="1"/>
</dbReference>
<dbReference type="GO" id="GO:0003735">
    <property type="term" value="F:structural constituent of ribosome"/>
    <property type="evidence" value="ECO:0007669"/>
    <property type="project" value="InterPro"/>
</dbReference>
<evidence type="ECO:0000256" key="1">
    <source>
        <dbReference type="ARBA" id="ARBA00008777"/>
    </source>
</evidence>
<evidence type="ECO:0000256" key="3">
    <source>
        <dbReference type="ARBA" id="ARBA00023274"/>
    </source>
</evidence>
<keyword evidence="3 5" id="KW-0687">Ribonucleoprotein</keyword>